<evidence type="ECO:0000313" key="2">
    <source>
        <dbReference type="Proteomes" id="UP000642265"/>
    </source>
</evidence>
<protein>
    <submittedName>
        <fullName evidence="1">DNA-binding protein</fullName>
    </submittedName>
</protein>
<reference evidence="1" key="1">
    <citation type="submission" date="2020-09" db="EMBL/GenBank/DDBJ databases">
        <authorList>
            <person name="Dalcin Martins P."/>
        </authorList>
    </citation>
    <scope>NUCLEOTIDE SEQUENCE</scope>
    <source>
        <strain evidence="1">MAG47</strain>
    </source>
</reference>
<dbReference type="EMBL" id="JACZKO010000011">
    <property type="protein sequence ID" value="MBE0559924.1"/>
    <property type="molecule type" value="Genomic_DNA"/>
</dbReference>
<reference evidence="1" key="2">
    <citation type="submission" date="2020-10" db="EMBL/GenBank/DDBJ databases">
        <title>Enrichment of novel Verrucomicrobia, Bacteroidetes and Krumholzibacteria in an oxygen-limited, methane- and iron-fed bioreactor inoculated with Bothnian Sea sediments.</title>
        <authorList>
            <person name="Martins P.D."/>
            <person name="de Jong A."/>
            <person name="Lenstra W.K."/>
            <person name="van Helmond N.A.G.M."/>
            <person name="Slomp C.P."/>
            <person name="Jetten M.S.M."/>
            <person name="Welte C.U."/>
            <person name="Rasigraf O."/>
        </authorList>
    </citation>
    <scope>NUCLEOTIDE SEQUENCE</scope>
    <source>
        <strain evidence="1">MAG47</strain>
    </source>
</reference>
<comment type="caution">
    <text evidence="1">The sequence shown here is derived from an EMBL/GenBank/DDBJ whole genome shotgun (WGS) entry which is preliminary data.</text>
</comment>
<keyword evidence="1" id="KW-0238">DNA-binding</keyword>
<dbReference type="GO" id="GO:0003677">
    <property type="term" value="F:DNA binding"/>
    <property type="evidence" value="ECO:0007669"/>
    <property type="project" value="UniProtKB-KW"/>
</dbReference>
<gene>
    <name evidence="1" type="ORF">IH622_03700</name>
</gene>
<dbReference type="AlphaFoldDB" id="A0A8I0N1D8"/>
<organism evidence="1 2">
    <name type="scientific">Brucella anthropi</name>
    <name type="common">Ochrobactrum anthropi</name>
    <dbReference type="NCBI Taxonomy" id="529"/>
    <lineage>
        <taxon>Bacteria</taxon>
        <taxon>Pseudomonadati</taxon>
        <taxon>Pseudomonadota</taxon>
        <taxon>Alphaproteobacteria</taxon>
        <taxon>Hyphomicrobiales</taxon>
        <taxon>Brucellaceae</taxon>
        <taxon>Brucella/Ochrobactrum group</taxon>
        <taxon>Brucella</taxon>
    </lineage>
</organism>
<proteinExistence type="predicted"/>
<name>A0A8I0N1D8_BRUAN</name>
<evidence type="ECO:0000313" key="1">
    <source>
        <dbReference type="EMBL" id="MBE0559924.1"/>
    </source>
</evidence>
<dbReference type="Proteomes" id="UP000642265">
    <property type="component" value="Unassembled WGS sequence"/>
</dbReference>
<sequence>MDKQQNHQVDVIWGIEDISQAIGQSFAATAYMLKKGHIPAKKVGDRWAASRKALNEFFAGEAA</sequence>
<accession>A0A8I0N1D8</accession>